<dbReference type="Proteomes" id="UP000401081">
    <property type="component" value="Unassembled WGS sequence"/>
</dbReference>
<accession>A0A485C8Y0</accession>
<dbReference type="InterPro" id="IPR000015">
    <property type="entry name" value="Fimb_usher"/>
</dbReference>
<protein>
    <submittedName>
        <fullName evidence="1">Heat shock protein E</fullName>
    </submittedName>
</protein>
<evidence type="ECO:0000313" key="2">
    <source>
        <dbReference type="Proteomes" id="UP000401081"/>
    </source>
</evidence>
<name>A0A485C8Y0_KLUCR</name>
<dbReference type="PANTHER" id="PTHR30451:SF5">
    <property type="entry name" value="SLR0019 PROTEIN"/>
    <property type="match status" value="1"/>
</dbReference>
<keyword evidence="2" id="KW-1185">Reference proteome</keyword>
<keyword evidence="1" id="KW-0346">Stress response</keyword>
<dbReference type="GO" id="GO:0009297">
    <property type="term" value="P:pilus assembly"/>
    <property type="evidence" value="ECO:0007669"/>
    <property type="project" value="InterPro"/>
</dbReference>
<dbReference type="EMBL" id="CAADJD010000025">
    <property type="protein sequence ID" value="VFS81990.1"/>
    <property type="molecule type" value="Genomic_DNA"/>
</dbReference>
<dbReference type="Pfam" id="PF00577">
    <property type="entry name" value="Usher"/>
    <property type="match status" value="1"/>
</dbReference>
<proteinExistence type="predicted"/>
<dbReference type="AlphaFoldDB" id="A0A485C8Y0"/>
<gene>
    <name evidence="1" type="primary">htrE_6</name>
    <name evidence="1" type="ORF">NCTC12993_06130</name>
</gene>
<dbReference type="GO" id="GO:0015473">
    <property type="term" value="F:fimbrial usher porin activity"/>
    <property type="evidence" value="ECO:0007669"/>
    <property type="project" value="InterPro"/>
</dbReference>
<dbReference type="GO" id="GO:0009279">
    <property type="term" value="C:cell outer membrane"/>
    <property type="evidence" value="ECO:0007669"/>
    <property type="project" value="TreeGrafter"/>
</dbReference>
<sequence length="65" mass="6963">MLGGLAFNTPLGAIATDITHSQAEFDDTAQDHQSGESYRVTYSSLVSATQTTFSLAAYRFSTKAI</sequence>
<evidence type="ECO:0000313" key="1">
    <source>
        <dbReference type="EMBL" id="VFS81990.1"/>
    </source>
</evidence>
<dbReference type="PANTHER" id="PTHR30451">
    <property type="entry name" value="OUTER MEMBRANE USHER PROTEIN"/>
    <property type="match status" value="1"/>
</dbReference>
<organism evidence="1 2">
    <name type="scientific">Kluyvera cryocrescens</name>
    <name type="common">Kluyvera citrophila</name>
    <dbReference type="NCBI Taxonomy" id="580"/>
    <lineage>
        <taxon>Bacteria</taxon>
        <taxon>Pseudomonadati</taxon>
        <taxon>Pseudomonadota</taxon>
        <taxon>Gammaproteobacteria</taxon>
        <taxon>Enterobacterales</taxon>
        <taxon>Enterobacteriaceae</taxon>
        <taxon>Kluyvera</taxon>
    </lineage>
</organism>
<reference evidence="1 2" key="1">
    <citation type="submission" date="2019-03" db="EMBL/GenBank/DDBJ databases">
        <authorList>
            <consortium name="Pathogen Informatics"/>
        </authorList>
    </citation>
    <scope>NUCLEOTIDE SEQUENCE [LARGE SCALE GENOMIC DNA]</scope>
    <source>
        <strain evidence="1 2">NCTC12993</strain>
    </source>
</reference>